<protein>
    <submittedName>
        <fullName evidence="1">Uncharacterized protein</fullName>
    </submittedName>
</protein>
<dbReference type="Proteomes" id="UP000194873">
    <property type="component" value="Unassembled WGS sequence"/>
</dbReference>
<dbReference type="RefSeq" id="WP_086597102.1">
    <property type="nucleotide sequence ID" value="NZ_MTSE01000032.1"/>
</dbReference>
<accession>A0A243W6B7</accession>
<gene>
    <name evidence="1" type="ORF">BXP70_26320</name>
</gene>
<comment type="caution">
    <text evidence="1">The sequence shown here is derived from an EMBL/GenBank/DDBJ whole genome shotgun (WGS) entry which is preliminary data.</text>
</comment>
<proteinExistence type="predicted"/>
<organism evidence="1 2">
    <name type="scientific">Hymenobacter crusticola</name>
    <dbReference type="NCBI Taxonomy" id="1770526"/>
    <lineage>
        <taxon>Bacteria</taxon>
        <taxon>Pseudomonadati</taxon>
        <taxon>Bacteroidota</taxon>
        <taxon>Cytophagia</taxon>
        <taxon>Cytophagales</taxon>
        <taxon>Hymenobacteraceae</taxon>
        <taxon>Hymenobacter</taxon>
    </lineage>
</organism>
<evidence type="ECO:0000313" key="1">
    <source>
        <dbReference type="EMBL" id="OUJ69501.1"/>
    </source>
</evidence>
<keyword evidence="2" id="KW-1185">Reference proteome</keyword>
<dbReference type="OrthoDB" id="9908347at2"/>
<name>A0A243W6B7_9BACT</name>
<evidence type="ECO:0000313" key="2">
    <source>
        <dbReference type="Proteomes" id="UP000194873"/>
    </source>
</evidence>
<sequence length="131" mass="14640">MNFTSFETHELIALTKALGFVKFESQEAGASAVAGSPLLGQILDQAAQTLWAKEPKYYAAHQDWPAVTVVPEALAAIRFHLTQVAQWHNVADHNRIAYIRDLVFPLKATEQTVQELLRFANDYHRPAEPVA</sequence>
<dbReference type="EMBL" id="MTSE01000032">
    <property type="protein sequence ID" value="OUJ69501.1"/>
    <property type="molecule type" value="Genomic_DNA"/>
</dbReference>
<reference evidence="1 2" key="1">
    <citation type="submission" date="2017-01" db="EMBL/GenBank/DDBJ databases">
        <title>A new Hymenobacter.</title>
        <authorList>
            <person name="Liang Y."/>
            <person name="Feng F."/>
        </authorList>
    </citation>
    <scope>NUCLEOTIDE SEQUENCE [LARGE SCALE GENOMIC DNA]</scope>
    <source>
        <strain evidence="1">MIMBbqt21</strain>
    </source>
</reference>
<dbReference type="AlphaFoldDB" id="A0A243W6B7"/>